<feature type="domain" description="Glycosyltransferase RgtA/B/C/D-like" evidence="9">
    <location>
        <begin position="1"/>
        <end position="106"/>
    </location>
</feature>
<feature type="non-terminal residue" evidence="10">
    <location>
        <position position="368"/>
    </location>
</feature>
<evidence type="ECO:0000256" key="5">
    <source>
        <dbReference type="ARBA" id="ARBA00022692"/>
    </source>
</evidence>
<dbReference type="Proteomes" id="UP000230778">
    <property type="component" value="Unassembled WGS sequence"/>
</dbReference>
<feature type="transmembrane region" description="Helical" evidence="8">
    <location>
        <begin position="71"/>
        <end position="90"/>
    </location>
</feature>
<sequence>LFGNKTALLALFLFSFLPTFLAHGRLVTTDVGAAAGVFIATYYFIKALKTPSKKNIILAGISFGLAELCKFSVILLIPFFAILALIWWLIKLGTWKSALKILILVFIIGYLLIWPVYQYHVWNYPPERQARDTEFLLGSTPFPFLRETLIWASTKPVLRPFAEYFLGLALVFQRATGGNTTYFLGEVSAAGWKNYFPTVYLIKEPLTFHILTLIALLYAAFLIKKPPHQKLRFGAGLVQHRALLWCWAFWQNTFQRMKSWIKNHYPEFSMLCFIGLYWTVSLASSLNIGVRHLLPVFPFTILLVSRMTGNLIKSPFLKLKCTILGILILWQAVSVISIYPHFLAYFNELAGGPNQGYVYTVDSNLDWG</sequence>
<dbReference type="AlphaFoldDB" id="A0A2H0FJM5"/>
<evidence type="ECO:0000259" key="9">
    <source>
        <dbReference type="Pfam" id="PF13231"/>
    </source>
</evidence>
<evidence type="ECO:0000256" key="3">
    <source>
        <dbReference type="ARBA" id="ARBA00022676"/>
    </source>
</evidence>
<dbReference type="InterPro" id="IPR038731">
    <property type="entry name" value="RgtA/B/C-like"/>
</dbReference>
<feature type="transmembrane region" description="Helical" evidence="8">
    <location>
        <begin position="265"/>
        <end position="286"/>
    </location>
</feature>
<feature type="transmembrane region" description="Helical" evidence="8">
    <location>
        <begin position="321"/>
        <end position="342"/>
    </location>
</feature>
<keyword evidence="7 8" id="KW-0472">Membrane</keyword>
<dbReference type="EMBL" id="PCUC01000085">
    <property type="protein sequence ID" value="PIQ06832.1"/>
    <property type="molecule type" value="Genomic_DNA"/>
</dbReference>
<keyword evidence="6 8" id="KW-1133">Transmembrane helix</keyword>
<keyword evidence="2" id="KW-1003">Cell membrane</keyword>
<comment type="caution">
    <text evidence="10">The sequence shown here is derived from an EMBL/GenBank/DDBJ whole genome shotgun (WGS) entry which is preliminary data.</text>
</comment>
<proteinExistence type="predicted"/>
<evidence type="ECO:0000256" key="6">
    <source>
        <dbReference type="ARBA" id="ARBA00022989"/>
    </source>
</evidence>
<dbReference type="InterPro" id="IPR050297">
    <property type="entry name" value="LipidA_mod_glycosyltrf_83"/>
</dbReference>
<protein>
    <recommendedName>
        <fullName evidence="9">Glycosyltransferase RgtA/B/C/D-like domain-containing protein</fullName>
    </recommendedName>
</protein>
<keyword evidence="5 8" id="KW-0812">Transmembrane</keyword>
<evidence type="ECO:0000313" key="10">
    <source>
        <dbReference type="EMBL" id="PIQ06832.1"/>
    </source>
</evidence>
<keyword evidence="4" id="KW-0808">Transferase</keyword>
<evidence type="ECO:0000256" key="2">
    <source>
        <dbReference type="ARBA" id="ARBA00022475"/>
    </source>
</evidence>
<evidence type="ECO:0000256" key="8">
    <source>
        <dbReference type="SAM" id="Phobius"/>
    </source>
</evidence>
<evidence type="ECO:0000313" key="11">
    <source>
        <dbReference type="Proteomes" id="UP000230778"/>
    </source>
</evidence>
<accession>A0A2H0FJM5</accession>
<organism evidence="10 11">
    <name type="scientific">Candidatus Nealsonbacteria bacterium CG18_big_fil_WC_8_21_14_2_50_37_10</name>
    <dbReference type="NCBI Taxonomy" id="1974717"/>
    <lineage>
        <taxon>Bacteria</taxon>
        <taxon>Candidatus Nealsoniibacteriota</taxon>
    </lineage>
</organism>
<feature type="transmembrane region" description="Helical" evidence="8">
    <location>
        <begin position="206"/>
        <end position="223"/>
    </location>
</feature>
<dbReference type="Pfam" id="PF13231">
    <property type="entry name" value="PMT_2"/>
    <property type="match status" value="1"/>
</dbReference>
<comment type="subcellular location">
    <subcellularLocation>
        <location evidence="1">Cell membrane</location>
        <topology evidence="1">Multi-pass membrane protein</topology>
    </subcellularLocation>
</comment>
<reference evidence="10 11" key="1">
    <citation type="submission" date="2017-09" db="EMBL/GenBank/DDBJ databases">
        <title>Depth-based differentiation of microbial function through sediment-hosted aquifers and enrichment of novel symbionts in the deep terrestrial subsurface.</title>
        <authorList>
            <person name="Probst A.J."/>
            <person name="Ladd B."/>
            <person name="Jarett J.K."/>
            <person name="Geller-Mcgrath D.E."/>
            <person name="Sieber C.M."/>
            <person name="Emerson J.B."/>
            <person name="Anantharaman K."/>
            <person name="Thomas B.C."/>
            <person name="Malmstrom R."/>
            <person name="Stieglmeier M."/>
            <person name="Klingl A."/>
            <person name="Woyke T."/>
            <person name="Ryan C.M."/>
            <person name="Banfield J.F."/>
        </authorList>
    </citation>
    <scope>NUCLEOTIDE SEQUENCE [LARGE SCALE GENOMIC DNA]</scope>
    <source>
        <strain evidence="10">CG18_big_fil_WC_8_21_14_2_50_37_10</strain>
    </source>
</reference>
<feature type="transmembrane region" description="Helical" evidence="8">
    <location>
        <begin position="97"/>
        <end position="117"/>
    </location>
</feature>
<dbReference type="GO" id="GO:0005886">
    <property type="term" value="C:plasma membrane"/>
    <property type="evidence" value="ECO:0007669"/>
    <property type="project" value="UniProtKB-SubCell"/>
</dbReference>
<feature type="non-terminal residue" evidence="10">
    <location>
        <position position="1"/>
    </location>
</feature>
<dbReference type="GO" id="GO:0009103">
    <property type="term" value="P:lipopolysaccharide biosynthetic process"/>
    <property type="evidence" value="ECO:0007669"/>
    <property type="project" value="UniProtKB-ARBA"/>
</dbReference>
<gene>
    <name evidence="10" type="ORF">COW72_01565</name>
</gene>
<name>A0A2H0FJM5_9BACT</name>
<keyword evidence="3" id="KW-0328">Glycosyltransferase</keyword>
<feature type="transmembrane region" description="Helical" evidence="8">
    <location>
        <begin position="292"/>
        <end position="309"/>
    </location>
</feature>
<dbReference type="PANTHER" id="PTHR33908:SF11">
    <property type="entry name" value="MEMBRANE PROTEIN"/>
    <property type="match status" value="1"/>
</dbReference>
<evidence type="ECO:0000256" key="4">
    <source>
        <dbReference type="ARBA" id="ARBA00022679"/>
    </source>
</evidence>
<evidence type="ECO:0000256" key="1">
    <source>
        <dbReference type="ARBA" id="ARBA00004651"/>
    </source>
</evidence>
<dbReference type="PANTHER" id="PTHR33908">
    <property type="entry name" value="MANNOSYLTRANSFERASE YKCB-RELATED"/>
    <property type="match status" value="1"/>
</dbReference>
<dbReference type="GO" id="GO:0016763">
    <property type="term" value="F:pentosyltransferase activity"/>
    <property type="evidence" value="ECO:0007669"/>
    <property type="project" value="TreeGrafter"/>
</dbReference>
<evidence type="ECO:0000256" key="7">
    <source>
        <dbReference type="ARBA" id="ARBA00023136"/>
    </source>
</evidence>